<proteinExistence type="inferred from homology"/>
<keyword evidence="8" id="KW-0175">Coiled coil</keyword>
<accession>A0A1G6HWJ1</accession>
<dbReference type="GO" id="GO:1990281">
    <property type="term" value="C:efflux pump complex"/>
    <property type="evidence" value="ECO:0007669"/>
    <property type="project" value="TreeGrafter"/>
</dbReference>
<evidence type="ECO:0000256" key="1">
    <source>
        <dbReference type="ARBA" id="ARBA00004442"/>
    </source>
</evidence>
<dbReference type="GO" id="GO:0009279">
    <property type="term" value="C:cell outer membrane"/>
    <property type="evidence" value="ECO:0007669"/>
    <property type="project" value="UniProtKB-SubCell"/>
</dbReference>
<dbReference type="PANTHER" id="PTHR30026:SF20">
    <property type="entry name" value="OUTER MEMBRANE PROTEIN TOLC"/>
    <property type="match status" value="1"/>
</dbReference>
<evidence type="ECO:0000313" key="11">
    <source>
        <dbReference type="Proteomes" id="UP000198943"/>
    </source>
</evidence>
<feature type="chain" id="PRO_5011523015" evidence="9">
    <location>
        <begin position="27"/>
        <end position="496"/>
    </location>
</feature>
<keyword evidence="7" id="KW-0998">Cell outer membrane</keyword>
<dbReference type="PANTHER" id="PTHR30026">
    <property type="entry name" value="OUTER MEMBRANE PROTEIN TOLC"/>
    <property type="match status" value="1"/>
</dbReference>
<keyword evidence="9" id="KW-0732">Signal</keyword>
<dbReference type="Gene3D" id="1.20.1600.10">
    <property type="entry name" value="Outer membrane efflux proteins (OEP)"/>
    <property type="match status" value="1"/>
</dbReference>
<gene>
    <name evidence="10" type="ORF">SAMN04487864_101296</name>
</gene>
<dbReference type="GO" id="GO:0015562">
    <property type="term" value="F:efflux transmembrane transporter activity"/>
    <property type="evidence" value="ECO:0007669"/>
    <property type="project" value="InterPro"/>
</dbReference>
<dbReference type="InterPro" id="IPR003423">
    <property type="entry name" value="OMP_efflux"/>
</dbReference>
<evidence type="ECO:0000256" key="4">
    <source>
        <dbReference type="ARBA" id="ARBA00022452"/>
    </source>
</evidence>
<keyword evidence="6" id="KW-0472">Membrane</keyword>
<evidence type="ECO:0000256" key="6">
    <source>
        <dbReference type="ARBA" id="ARBA00023136"/>
    </source>
</evidence>
<dbReference type="InterPro" id="IPR051906">
    <property type="entry name" value="TolC-like"/>
</dbReference>
<feature type="signal peptide" evidence="9">
    <location>
        <begin position="1"/>
        <end position="26"/>
    </location>
</feature>
<name>A0A1G6HWJ1_9FIRM</name>
<dbReference type="GO" id="GO:0015288">
    <property type="term" value="F:porin activity"/>
    <property type="evidence" value="ECO:0007669"/>
    <property type="project" value="TreeGrafter"/>
</dbReference>
<keyword evidence="11" id="KW-1185">Reference proteome</keyword>
<dbReference type="EMBL" id="FMYW01000001">
    <property type="protein sequence ID" value="SDB98574.1"/>
    <property type="molecule type" value="Genomic_DNA"/>
</dbReference>
<evidence type="ECO:0000256" key="8">
    <source>
        <dbReference type="SAM" id="Coils"/>
    </source>
</evidence>
<evidence type="ECO:0000256" key="5">
    <source>
        <dbReference type="ARBA" id="ARBA00022692"/>
    </source>
</evidence>
<organism evidence="10 11">
    <name type="scientific">Succiniclasticum ruminis</name>
    <dbReference type="NCBI Taxonomy" id="40841"/>
    <lineage>
        <taxon>Bacteria</taxon>
        <taxon>Bacillati</taxon>
        <taxon>Bacillota</taxon>
        <taxon>Negativicutes</taxon>
        <taxon>Acidaminococcales</taxon>
        <taxon>Acidaminococcaceae</taxon>
        <taxon>Succiniclasticum</taxon>
    </lineage>
</organism>
<keyword evidence="3" id="KW-0813">Transport</keyword>
<comment type="subcellular location">
    <subcellularLocation>
        <location evidence="1">Cell outer membrane</location>
    </subcellularLocation>
</comment>
<dbReference type="AlphaFoldDB" id="A0A1G6HWJ1"/>
<evidence type="ECO:0000256" key="3">
    <source>
        <dbReference type="ARBA" id="ARBA00022448"/>
    </source>
</evidence>
<dbReference type="Pfam" id="PF02321">
    <property type="entry name" value="OEP"/>
    <property type="match status" value="2"/>
</dbReference>
<dbReference type="SUPFAM" id="SSF56954">
    <property type="entry name" value="Outer membrane efflux proteins (OEP)"/>
    <property type="match status" value="1"/>
</dbReference>
<feature type="coiled-coil region" evidence="8">
    <location>
        <begin position="196"/>
        <end position="223"/>
    </location>
</feature>
<protein>
    <submittedName>
        <fullName evidence="10">Outer membrane protein TolC</fullName>
    </submittedName>
</protein>
<dbReference type="RefSeq" id="WP_176760349.1">
    <property type="nucleotide sequence ID" value="NZ_FMYW01000001.1"/>
</dbReference>
<evidence type="ECO:0000256" key="2">
    <source>
        <dbReference type="ARBA" id="ARBA00007613"/>
    </source>
</evidence>
<evidence type="ECO:0000256" key="9">
    <source>
        <dbReference type="SAM" id="SignalP"/>
    </source>
</evidence>
<reference evidence="11" key="1">
    <citation type="submission" date="2016-10" db="EMBL/GenBank/DDBJ databases">
        <authorList>
            <person name="Varghese N."/>
            <person name="Submissions S."/>
        </authorList>
    </citation>
    <scope>NUCLEOTIDE SEQUENCE [LARGE SCALE GENOMIC DNA]</scope>
    <source>
        <strain evidence="11">DSM 11005</strain>
    </source>
</reference>
<evidence type="ECO:0000256" key="7">
    <source>
        <dbReference type="ARBA" id="ARBA00023237"/>
    </source>
</evidence>
<keyword evidence="5" id="KW-0812">Transmembrane</keyword>
<keyword evidence="4" id="KW-1134">Transmembrane beta strand</keyword>
<comment type="similarity">
    <text evidence="2">Belongs to the outer membrane factor (OMF) (TC 1.B.17) family.</text>
</comment>
<sequence>MEMKKTARTALLSALFTVLLAPGAFAEKSLSIDLQTAIDKAFKTHADIKIAEYTLDAARADYNAARESFGPKVTFSHNTTRGGYWEEQPVMVNGHLVGYDKKNQTGHTNNFNLSVPIFNPALNAAEKQAKARYQSSVLGDELAFITMKQTVSNAYYTLLAAIDAQQVCEQSVVALQDHLKNVQAQYDVGVVAKVDLLRSEVELTSAQQDLIKAENRHSIAEARLNNMIGIDQDTKLIPVEELGYKEYKEVLPNCINHAMLHRLDLQQSRLQVKAAEAALNGAKAGWMPSVNGSLSNSWSDDRWPGTEGSNWGVGLGINMNVFDSGVTKSKVAAAKANLMVAKESYRQDTDNVELDVRNCYNTLREAEKRISTTQVAVSKAEEDYHIAQVRYEAGVGTNTDVLDAQVALHQARNNFNTSLYDYNLAKVALDTAMGIEARPSDYKYLTYGERYKATKAVYNAAVETTDSDKTIKETVKTLEKARAERRKAASAAKKKN</sequence>
<dbReference type="Proteomes" id="UP000198943">
    <property type="component" value="Unassembled WGS sequence"/>
</dbReference>
<evidence type="ECO:0000313" key="10">
    <source>
        <dbReference type="EMBL" id="SDB98574.1"/>
    </source>
</evidence>